<dbReference type="EMBL" id="JAATIT010000002">
    <property type="protein sequence ID" value="NJB89525.1"/>
    <property type="molecule type" value="Genomic_DNA"/>
</dbReference>
<dbReference type="AlphaFoldDB" id="A0A7X6B898"/>
<evidence type="ECO:0000313" key="2">
    <source>
        <dbReference type="EMBL" id="NJB89525.1"/>
    </source>
</evidence>
<dbReference type="Gene3D" id="2.60.40.10">
    <property type="entry name" value="Immunoglobulins"/>
    <property type="match status" value="1"/>
</dbReference>
<name>A0A7X6B898_9SPHN</name>
<evidence type="ECO:0000256" key="1">
    <source>
        <dbReference type="SAM" id="SignalP"/>
    </source>
</evidence>
<accession>A0A7X6B898</accession>
<feature type="chain" id="PRO_5030726570" evidence="1">
    <location>
        <begin position="23"/>
        <end position="243"/>
    </location>
</feature>
<proteinExistence type="predicted"/>
<gene>
    <name evidence="2" type="ORF">GGR90_001700</name>
</gene>
<sequence>MRSWKIVAAASAALAIPIPASANLSISKLWVDFKEGDQERSDLVIRNDSQDRYYVAVTVAEIVDAGTELENKLVETDPDKLGLLVTPNQIVLEPGAIRSIRLVSLNKSLTRDRVYRVLVAPQVGALKVKDAGAENRGVAIKMLAAYDVLVIDRPKASEAKVEAQRLPGQVILTNSGNSNVLVAEGFVCPGEVRTNPDKERCKPLEAQRLYAGNTMSVSLDQPSDRLFLKTKAGSDTPPVDREF</sequence>
<protein>
    <submittedName>
        <fullName evidence="2">P pilus assembly chaperone PapD</fullName>
    </submittedName>
</protein>
<evidence type="ECO:0000313" key="3">
    <source>
        <dbReference type="Proteomes" id="UP000535078"/>
    </source>
</evidence>
<dbReference type="Proteomes" id="UP000535078">
    <property type="component" value="Unassembled WGS sequence"/>
</dbReference>
<reference evidence="2 3" key="1">
    <citation type="submission" date="2020-03" db="EMBL/GenBank/DDBJ databases">
        <title>Genomic Encyclopedia of Type Strains, Phase IV (KMG-IV): sequencing the most valuable type-strain genomes for metagenomic binning, comparative biology and taxonomic classification.</title>
        <authorList>
            <person name="Goeker M."/>
        </authorList>
    </citation>
    <scope>NUCLEOTIDE SEQUENCE [LARGE SCALE GENOMIC DNA]</scope>
    <source>
        <strain evidence="2 3">DSM 25229</strain>
    </source>
</reference>
<comment type="caution">
    <text evidence="2">The sequence shown here is derived from an EMBL/GenBank/DDBJ whole genome shotgun (WGS) entry which is preliminary data.</text>
</comment>
<keyword evidence="3" id="KW-1185">Reference proteome</keyword>
<dbReference type="InterPro" id="IPR008962">
    <property type="entry name" value="PapD-like_sf"/>
</dbReference>
<dbReference type="InterPro" id="IPR013783">
    <property type="entry name" value="Ig-like_fold"/>
</dbReference>
<dbReference type="SUPFAM" id="SSF49354">
    <property type="entry name" value="PapD-like"/>
    <property type="match status" value="1"/>
</dbReference>
<keyword evidence="1" id="KW-0732">Signal</keyword>
<organism evidence="2 3">
    <name type="scientific">Sphingopyxis italica</name>
    <dbReference type="NCBI Taxonomy" id="1129133"/>
    <lineage>
        <taxon>Bacteria</taxon>
        <taxon>Pseudomonadati</taxon>
        <taxon>Pseudomonadota</taxon>
        <taxon>Alphaproteobacteria</taxon>
        <taxon>Sphingomonadales</taxon>
        <taxon>Sphingomonadaceae</taxon>
        <taxon>Sphingopyxis</taxon>
    </lineage>
</organism>
<feature type="signal peptide" evidence="1">
    <location>
        <begin position="1"/>
        <end position="22"/>
    </location>
</feature>
<dbReference type="RefSeq" id="WP_167921009.1">
    <property type="nucleotide sequence ID" value="NZ_JAATIT010000002.1"/>
</dbReference>